<dbReference type="RefSeq" id="WP_311601122.1">
    <property type="nucleotide sequence ID" value="NZ_JAVREM010000031.1"/>
</dbReference>
<evidence type="ECO:0000256" key="1">
    <source>
        <dbReference type="SAM" id="Phobius"/>
    </source>
</evidence>
<reference evidence="3" key="1">
    <citation type="submission" date="2023-07" db="EMBL/GenBank/DDBJ databases">
        <title>30 novel species of actinomycetes from the DSMZ collection.</title>
        <authorList>
            <person name="Nouioui I."/>
        </authorList>
    </citation>
    <scope>NUCLEOTIDE SEQUENCE [LARGE SCALE GENOMIC DNA]</scope>
    <source>
        <strain evidence="3">DSM 44918</strain>
    </source>
</reference>
<comment type="caution">
    <text evidence="2">The sequence shown here is derived from an EMBL/GenBank/DDBJ whole genome shotgun (WGS) entry which is preliminary data.</text>
</comment>
<gene>
    <name evidence="2" type="ORF">RNC47_21635</name>
</gene>
<dbReference type="Proteomes" id="UP001183420">
    <property type="component" value="Unassembled WGS sequence"/>
</dbReference>
<keyword evidence="1" id="KW-1133">Transmembrane helix</keyword>
<keyword evidence="1" id="KW-0812">Transmembrane</keyword>
<organism evidence="2 3">
    <name type="scientific">Streptomyces millisiae</name>
    <dbReference type="NCBI Taxonomy" id="3075542"/>
    <lineage>
        <taxon>Bacteria</taxon>
        <taxon>Bacillati</taxon>
        <taxon>Actinomycetota</taxon>
        <taxon>Actinomycetes</taxon>
        <taxon>Kitasatosporales</taxon>
        <taxon>Streptomycetaceae</taxon>
        <taxon>Streptomyces</taxon>
    </lineage>
</organism>
<keyword evidence="1" id="KW-0472">Membrane</keyword>
<evidence type="ECO:0000313" key="3">
    <source>
        <dbReference type="Proteomes" id="UP001183420"/>
    </source>
</evidence>
<sequence>MADETELEGYLADLAEAGRRHAEPLAAERIRARGERRRRRRRAALASGGALLAATLVLGGVSLTRAAQGPEPPAVVPTPTASLFVPPTPAPGEEYASELGYVYDAVLRGDTVEVTVEQLQAEGGTATSAGVVHTLALRRGTLVEARQLTDGDPADVRLDQVVSRLAGGPEWVFVIDYDSEGRVQSLREAYWLSE</sequence>
<dbReference type="EMBL" id="JAVREM010000031">
    <property type="protein sequence ID" value="MDT0320937.1"/>
    <property type="molecule type" value="Genomic_DNA"/>
</dbReference>
<keyword evidence="3" id="KW-1185">Reference proteome</keyword>
<name>A0ABU2LUU4_9ACTN</name>
<feature type="transmembrane region" description="Helical" evidence="1">
    <location>
        <begin position="43"/>
        <end position="63"/>
    </location>
</feature>
<protein>
    <submittedName>
        <fullName evidence="2">Uncharacterized protein</fullName>
    </submittedName>
</protein>
<evidence type="ECO:0000313" key="2">
    <source>
        <dbReference type="EMBL" id="MDT0320937.1"/>
    </source>
</evidence>
<accession>A0ABU2LUU4</accession>
<proteinExistence type="predicted"/>